<dbReference type="InterPro" id="IPR052169">
    <property type="entry name" value="CW_Biosynth-Accessory"/>
</dbReference>
<dbReference type="Pfam" id="PF09587">
    <property type="entry name" value="PGA_cap"/>
    <property type="match status" value="1"/>
</dbReference>
<sequence>MCKSVIQQEVNKEEDDEDIGTLSRIHHSSELLCIMRSRILNPKVYQSTFILSCILSISKAEERPHALNTLYQSLKIKQDRTDTCPRERLVPKMSGITNGSYRKLYGTDSTVMRTSQNISVFMVGDVMLGRGIDNILSMSCDPKLYESYVKDANVYVTLAIRANGPLPPKDERKVDYVWGDAIDILASEQPDVKIINLETSVTTSATPWPYKGINYRMHPSNVGVITSANIDCCVLSNNHVIDWGYSGLDETLKVLRNSGLRTCGAGNDIDDARKPAIIDVPHKKGRILVFGIGDGSSGIPVAWKAKKSQSGVNYVDVGSEAELTKIREQVNGIKKPGDIAVMSVHWGGNWGYEIKKEHKQFAHNLIDTCNIDVIHGHSSHHPKAVEIYNGKLILYGAGDFINDYEGIGRSDYTMFRHDLSLMYFAKFDVNSGEVKELKMVPTQIKKLRVNRADEKDVQYLFEIMKKECGMFNLEVNREGDVLVLNVKSQ</sequence>
<evidence type="ECO:0000313" key="3">
    <source>
        <dbReference type="Proteomes" id="UP000749559"/>
    </source>
</evidence>
<comment type="caution">
    <text evidence="2">The sequence shown here is derived from an EMBL/GenBank/DDBJ whole genome shotgun (WGS) entry which is preliminary data.</text>
</comment>
<dbReference type="AlphaFoldDB" id="A0A8J1TXP7"/>
<dbReference type="PANTHER" id="PTHR33393">
    <property type="entry name" value="POLYGLUTAMINE SYNTHESIS ACCESSORY PROTEIN RV0574C-RELATED"/>
    <property type="match status" value="1"/>
</dbReference>
<comment type="similarity">
    <text evidence="1">Belongs to the CapA family.</text>
</comment>
<name>A0A8J1TXP7_OWEFU</name>
<dbReference type="SUPFAM" id="SSF56300">
    <property type="entry name" value="Metallo-dependent phosphatases"/>
    <property type="match status" value="1"/>
</dbReference>
<dbReference type="CDD" id="cd07381">
    <property type="entry name" value="MPP_CapA"/>
    <property type="match status" value="1"/>
</dbReference>
<dbReference type="EMBL" id="CAIIXF020000003">
    <property type="protein sequence ID" value="CAH1779254.1"/>
    <property type="molecule type" value="Genomic_DNA"/>
</dbReference>
<accession>A0A8J1TXP7</accession>
<evidence type="ECO:0000313" key="2">
    <source>
        <dbReference type="EMBL" id="CAH1779254.1"/>
    </source>
</evidence>
<dbReference type="InterPro" id="IPR029052">
    <property type="entry name" value="Metallo-depent_PP-like"/>
</dbReference>
<dbReference type="Gene3D" id="3.60.21.10">
    <property type="match status" value="1"/>
</dbReference>
<evidence type="ECO:0000256" key="1">
    <source>
        <dbReference type="ARBA" id="ARBA00005662"/>
    </source>
</evidence>
<dbReference type="InterPro" id="IPR019079">
    <property type="entry name" value="Capsule_synth_CapA"/>
</dbReference>
<keyword evidence="3" id="KW-1185">Reference proteome</keyword>
<reference evidence="2" key="1">
    <citation type="submission" date="2022-03" db="EMBL/GenBank/DDBJ databases">
        <authorList>
            <person name="Martin C."/>
        </authorList>
    </citation>
    <scope>NUCLEOTIDE SEQUENCE</scope>
</reference>
<gene>
    <name evidence="2" type="ORF">OFUS_LOCUS6082</name>
</gene>
<dbReference type="PANTHER" id="PTHR33393:SF11">
    <property type="entry name" value="POLYGLUTAMINE SYNTHESIS ACCESSORY PROTEIN RV0574C-RELATED"/>
    <property type="match status" value="1"/>
</dbReference>
<organism evidence="2 3">
    <name type="scientific">Owenia fusiformis</name>
    <name type="common">Polychaete worm</name>
    <dbReference type="NCBI Taxonomy" id="6347"/>
    <lineage>
        <taxon>Eukaryota</taxon>
        <taxon>Metazoa</taxon>
        <taxon>Spiralia</taxon>
        <taxon>Lophotrochozoa</taxon>
        <taxon>Annelida</taxon>
        <taxon>Polychaeta</taxon>
        <taxon>Sedentaria</taxon>
        <taxon>Canalipalpata</taxon>
        <taxon>Sabellida</taxon>
        <taxon>Oweniida</taxon>
        <taxon>Oweniidae</taxon>
        <taxon>Owenia</taxon>
    </lineage>
</organism>
<proteinExistence type="inferred from homology"/>
<protein>
    <submittedName>
        <fullName evidence="2">Uncharacterized protein</fullName>
    </submittedName>
</protein>
<dbReference type="OrthoDB" id="189619at2759"/>
<dbReference type="Proteomes" id="UP000749559">
    <property type="component" value="Unassembled WGS sequence"/>
</dbReference>
<dbReference type="SMART" id="SM00854">
    <property type="entry name" value="PGA_cap"/>
    <property type="match status" value="1"/>
</dbReference>